<proteinExistence type="inferred from homology"/>
<keyword evidence="5" id="KW-1185">Reference proteome</keyword>
<name>A0ABR1I544_9HYPO</name>
<accession>A0ABR1I544</accession>
<dbReference type="PANTHER" id="PTHR13299">
    <property type="entry name" value="PEROXISOMAL MEMBRANE PROTEIN PEX16"/>
    <property type="match status" value="1"/>
</dbReference>
<comment type="subcellular location">
    <subcellularLocation>
        <location evidence="2">Peroxisome membrane</location>
    </subcellularLocation>
</comment>
<keyword evidence="2" id="KW-0576">Peroxisome</keyword>
<reference evidence="4 5" key="1">
    <citation type="journal article" date="2025" name="Microbiol. Resour. Announc.">
        <title>Draft genome sequences for Neonectria magnoliae and Neonectria punicea, canker pathogens of Liriodendron tulipifera and Acer saccharum in West Virginia.</title>
        <authorList>
            <person name="Petronek H.M."/>
            <person name="Kasson M.T."/>
            <person name="Metheny A.M."/>
            <person name="Stauder C.M."/>
            <person name="Lovett B."/>
            <person name="Lynch S.C."/>
            <person name="Garnas J.R."/>
            <person name="Kasson L.R."/>
            <person name="Stajich J.E."/>
        </authorList>
    </citation>
    <scope>NUCLEOTIDE SEQUENCE [LARGE SCALE GENOMIC DNA]</scope>
    <source>
        <strain evidence="4 5">NRRL 64651</strain>
    </source>
</reference>
<evidence type="ECO:0000256" key="3">
    <source>
        <dbReference type="SAM" id="MobiDB-lite"/>
    </source>
</evidence>
<gene>
    <name evidence="4" type="ORF">QQZ08_005316</name>
</gene>
<evidence type="ECO:0000313" key="5">
    <source>
        <dbReference type="Proteomes" id="UP001498421"/>
    </source>
</evidence>
<organism evidence="4 5">
    <name type="scientific">Neonectria magnoliae</name>
    <dbReference type="NCBI Taxonomy" id="2732573"/>
    <lineage>
        <taxon>Eukaryota</taxon>
        <taxon>Fungi</taxon>
        <taxon>Dikarya</taxon>
        <taxon>Ascomycota</taxon>
        <taxon>Pezizomycotina</taxon>
        <taxon>Sordariomycetes</taxon>
        <taxon>Hypocreomycetidae</taxon>
        <taxon>Hypocreales</taxon>
        <taxon>Nectriaceae</taxon>
        <taxon>Neonectria</taxon>
    </lineage>
</organism>
<feature type="region of interest" description="Disordered" evidence="3">
    <location>
        <begin position="213"/>
        <end position="236"/>
    </location>
</feature>
<evidence type="ECO:0000256" key="2">
    <source>
        <dbReference type="RuleBase" id="RU365003"/>
    </source>
</evidence>
<dbReference type="EMBL" id="JAZAVK010000045">
    <property type="protein sequence ID" value="KAK7428077.1"/>
    <property type="molecule type" value="Genomic_DNA"/>
</dbReference>
<sequence length="400" mass="44874">MASSSTRPPAGTSKAKPKPRASLSSILSMPPQWLSMYDEFITKNAGQVSQIESALRSLTYIIPGRFRDAEIASESIHSGVQLLSLYHDTLLQKALSRLPMASIPSAHARYTRYWTQKSGAYRRIAMLLQMVIYTEMLWEMSAKRRGGERSRWKVVMILEAIKAFCRLLLMRITRSRPLVSPVLPEREPIPEDKTLEEDEDALAFRSESELMDDVSANGSASEDGLNGGSQTLKPPHEREWAMPRTGMSLPSLPVAGDISSYLLGRVLTADDIKPATKLLNQLQGSGQGAEMLHILSPLVYAIAMARSDNKKAWTPWMIGLAVEYTARQLRDRGLRTTSLERDEWNKRGWSMGWWALRGACYENVTKGVVGGVSKRMPGFIAGILEDYEYLWENYYFSTSA</sequence>
<dbReference type="Pfam" id="PF08610">
    <property type="entry name" value="Pex16"/>
    <property type="match status" value="1"/>
</dbReference>
<dbReference type="Proteomes" id="UP001498421">
    <property type="component" value="Unassembled WGS sequence"/>
</dbReference>
<evidence type="ECO:0000313" key="4">
    <source>
        <dbReference type="EMBL" id="KAK7428077.1"/>
    </source>
</evidence>
<protein>
    <recommendedName>
        <fullName evidence="2">Peroxisomal membrane protein PEX16</fullName>
    </recommendedName>
</protein>
<evidence type="ECO:0000256" key="1">
    <source>
        <dbReference type="ARBA" id="ARBA00009505"/>
    </source>
</evidence>
<keyword evidence="2" id="KW-0962">Peroxisome biogenesis</keyword>
<comment type="similarity">
    <text evidence="1 2">Belongs to the peroxin-16 family.</text>
</comment>
<dbReference type="PANTHER" id="PTHR13299:SF0">
    <property type="entry name" value="PEROXISOMAL MEMBRANE PROTEIN PEX16"/>
    <property type="match status" value="1"/>
</dbReference>
<dbReference type="InterPro" id="IPR013919">
    <property type="entry name" value="Pex16"/>
</dbReference>
<comment type="caution">
    <text evidence="4">The sequence shown here is derived from an EMBL/GenBank/DDBJ whole genome shotgun (WGS) entry which is preliminary data.</text>
</comment>
<feature type="region of interest" description="Disordered" evidence="3">
    <location>
        <begin position="1"/>
        <end position="23"/>
    </location>
</feature>